<gene>
    <name evidence="3" type="ORF">OBE_10184</name>
</gene>
<evidence type="ECO:0000256" key="1">
    <source>
        <dbReference type="ARBA" id="ARBA00022598"/>
    </source>
</evidence>
<keyword evidence="1" id="KW-0436">Ligase</keyword>
<dbReference type="Gene3D" id="3.30.470.20">
    <property type="entry name" value="ATP-grasp fold, B domain"/>
    <property type="match status" value="1"/>
</dbReference>
<dbReference type="EMBL" id="AJWZ01007019">
    <property type="protein sequence ID" value="EKC58099.1"/>
    <property type="molecule type" value="Genomic_DNA"/>
</dbReference>
<sequence>MPAKLDGLTQNKIKQTARAAYDALSCKCFARVDMVLDNDGEVYVRRVRGIPGLDRQSIFTRLVTESAYSYEEMLRMLIGAVVDLD</sequence>
<feature type="domain" description="ATP-grasp" evidence="2">
    <location>
        <begin position="2"/>
        <end position="79"/>
    </location>
</feature>
<proteinExistence type="predicted"/>
<dbReference type="Pfam" id="PF07478">
    <property type="entry name" value="Dala_Dala_lig_C"/>
    <property type="match status" value="1"/>
</dbReference>
<accession>K1SRR9</accession>
<dbReference type="GO" id="GO:0005524">
    <property type="term" value="F:ATP binding"/>
    <property type="evidence" value="ECO:0007669"/>
    <property type="project" value="InterPro"/>
</dbReference>
<dbReference type="InterPro" id="IPR011095">
    <property type="entry name" value="Dala_Dala_lig_C"/>
</dbReference>
<comment type="caution">
    <text evidence="3">The sequence shown here is derived from an EMBL/GenBank/DDBJ whole genome shotgun (WGS) entry which is preliminary data.</text>
</comment>
<organism evidence="3">
    <name type="scientific">human gut metagenome</name>
    <dbReference type="NCBI Taxonomy" id="408170"/>
    <lineage>
        <taxon>unclassified sequences</taxon>
        <taxon>metagenomes</taxon>
        <taxon>organismal metagenomes</taxon>
    </lineage>
</organism>
<dbReference type="GO" id="GO:0046872">
    <property type="term" value="F:metal ion binding"/>
    <property type="evidence" value="ECO:0007669"/>
    <property type="project" value="InterPro"/>
</dbReference>
<protein>
    <submittedName>
        <fullName evidence="3">D-alanyl-alanine synthetase A</fullName>
    </submittedName>
</protein>
<dbReference type="InterPro" id="IPR011761">
    <property type="entry name" value="ATP-grasp"/>
</dbReference>
<evidence type="ECO:0000313" key="3">
    <source>
        <dbReference type="EMBL" id="EKC58099.1"/>
    </source>
</evidence>
<dbReference type="PROSITE" id="PS50975">
    <property type="entry name" value="ATP_GRASP"/>
    <property type="match status" value="1"/>
</dbReference>
<dbReference type="AlphaFoldDB" id="K1SRR9"/>
<evidence type="ECO:0000259" key="2">
    <source>
        <dbReference type="PROSITE" id="PS50975"/>
    </source>
</evidence>
<dbReference type="SUPFAM" id="SSF56059">
    <property type="entry name" value="Glutathione synthetase ATP-binding domain-like"/>
    <property type="match status" value="1"/>
</dbReference>
<reference evidence="3" key="1">
    <citation type="journal article" date="2013" name="Environ. Microbiol.">
        <title>Microbiota from the distal guts of lean and obese adolescents exhibit partial functional redundancy besides clear differences in community structure.</title>
        <authorList>
            <person name="Ferrer M."/>
            <person name="Ruiz A."/>
            <person name="Lanza F."/>
            <person name="Haange S.B."/>
            <person name="Oberbach A."/>
            <person name="Till H."/>
            <person name="Bargiela R."/>
            <person name="Campoy C."/>
            <person name="Segura M.T."/>
            <person name="Richter M."/>
            <person name="von Bergen M."/>
            <person name="Seifert J."/>
            <person name="Suarez A."/>
        </authorList>
    </citation>
    <scope>NUCLEOTIDE SEQUENCE</scope>
</reference>
<name>K1SRR9_9ZZZZ</name>
<dbReference type="GO" id="GO:0008716">
    <property type="term" value="F:D-alanine-D-alanine ligase activity"/>
    <property type="evidence" value="ECO:0007669"/>
    <property type="project" value="InterPro"/>
</dbReference>